<gene>
    <name evidence="2" type="ORF">CT0861_01093</name>
</gene>
<dbReference type="EMBL" id="LFIV01000063">
    <property type="protein sequence ID" value="KZL72021.1"/>
    <property type="molecule type" value="Genomic_DNA"/>
</dbReference>
<protein>
    <recommendedName>
        <fullName evidence="4">Chromo domain-containing protein</fullName>
    </recommendedName>
</protein>
<dbReference type="Gene3D" id="2.40.50.40">
    <property type="match status" value="1"/>
</dbReference>
<proteinExistence type="predicted"/>
<comment type="subunit">
    <text evidence="1">Component of the NuA4 histone acetyltransferase complex.</text>
</comment>
<name>A0A166TFW4_9PEZI</name>
<dbReference type="SUPFAM" id="SSF54160">
    <property type="entry name" value="Chromo domain-like"/>
    <property type="match status" value="1"/>
</dbReference>
<dbReference type="STRING" id="708197.A0A166TFW4"/>
<reference evidence="2 3" key="1">
    <citation type="submission" date="2015-06" db="EMBL/GenBank/DDBJ databases">
        <title>Survival trade-offs in plant roots during colonization by closely related pathogenic and mutualistic fungi.</title>
        <authorList>
            <person name="Hacquard S."/>
            <person name="Kracher B."/>
            <person name="Hiruma K."/>
            <person name="Weinman A."/>
            <person name="Muench P."/>
            <person name="Garrido Oter R."/>
            <person name="Ver Loren van Themaat E."/>
            <person name="Dallerey J.-F."/>
            <person name="Damm U."/>
            <person name="Henrissat B."/>
            <person name="Lespinet O."/>
            <person name="Thon M."/>
            <person name="Kemen E."/>
            <person name="McHardy A.C."/>
            <person name="Schulze-Lefert P."/>
            <person name="O'Connell R.J."/>
        </authorList>
    </citation>
    <scope>NUCLEOTIDE SEQUENCE [LARGE SCALE GENOMIC DNA]</scope>
    <source>
        <strain evidence="2 3">0861</strain>
    </source>
</reference>
<dbReference type="AlphaFoldDB" id="A0A166TFW4"/>
<accession>A0A166TFW4</accession>
<evidence type="ECO:0008006" key="4">
    <source>
        <dbReference type="Google" id="ProtNLM"/>
    </source>
</evidence>
<keyword evidence="3" id="KW-1185">Reference proteome</keyword>
<organism evidence="2 3">
    <name type="scientific">Colletotrichum tofieldiae</name>
    <dbReference type="NCBI Taxonomy" id="708197"/>
    <lineage>
        <taxon>Eukaryota</taxon>
        <taxon>Fungi</taxon>
        <taxon>Dikarya</taxon>
        <taxon>Ascomycota</taxon>
        <taxon>Pezizomycotina</taxon>
        <taxon>Sordariomycetes</taxon>
        <taxon>Hypocreomycetidae</taxon>
        <taxon>Glomerellales</taxon>
        <taxon>Glomerellaceae</taxon>
        <taxon>Colletotrichum</taxon>
        <taxon>Colletotrichum spaethianum species complex</taxon>
    </lineage>
</organism>
<dbReference type="InterPro" id="IPR016197">
    <property type="entry name" value="Chromo-like_dom_sf"/>
</dbReference>
<evidence type="ECO:0000256" key="1">
    <source>
        <dbReference type="ARBA" id="ARBA00011353"/>
    </source>
</evidence>
<evidence type="ECO:0000313" key="2">
    <source>
        <dbReference type="EMBL" id="KZL72021.1"/>
    </source>
</evidence>
<evidence type="ECO:0000313" key="3">
    <source>
        <dbReference type="Proteomes" id="UP000076552"/>
    </source>
</evidence>
<dbReference type="Proteomes" id="UP000076552">
    <property type="component" value="Unassembled WGS sequence"/>
</dbReference>
<sequence length="210" mass="24189">MISNTSWPERKALLTQPTTLGADFADRALVVCLVKLYANFERWNCWDFGACDRRSIVKVLVAETINTVESPLSRSLTPEIWFEWSLLCDPWIGRTNAAQVLHSDADEDTKNIIPVLIAEVSQPEPEKEGRIVVKYDKKPHEERWAFKAILDSRWGGKTPRTGLQYLVDWEYAKPTWQPARHLSGCDWWVIEFHRPNHGKPGSVSRLKSFL</sequence>
<dbReference type="CDD" id="cd00024">
    <property type="entry name" value="CD_CSD"/>
    <property type="match status" value="1"/>
</dbReference>
<comment type="caution">
    <text evidence="2">The sequence shown here is derived from an EMBL/GenBank/DDBJ whole genome shotgun (WGS) entry which is preliminary data.</text>
</comment>